<accession>A0ABR2NSF8</accession>
<keyword evidence="2" id="KW-1185">Reference proteome</keyword>
<sequence>MELAGASSSSPVMIAHSTKELYERVLPFFTHAILLDLAFAHCPRFPTAAPRGSSGRVSVPVWLIIRKDQLSIIGLWYSSSVVVETLPLSLKLKGRPEERTTRAQLRATALTAARSYCMHGSDEVLIALFLGDHSFSRGSALTACLHRSTTRPMPCCSNGNKETNREEKLSYFPGSVPSGFGEE</sequence>
<gene>
    <name evidence="1" type="ORF">V6N11_030978</name>
</gene>
<dbReference type="EMBL" id="JBBPBN010000106">
    <property type="protein sequence ID" value="KAK8978932.1"/>
    <property type="molecule type" value="Genomic_DNA"/>
</dbReference>
<proteinExistence type="predicted"/>
<protein>
    <submittedName>
        <fullName evidence="1">Uncharacterized protein</fullName>
    </submittedName>
</protein>
<comment type="caution">
    <text evidence="1">The sequence shown here is derived from an EMBL/GenBank/DDBJ whole genome shotgun (WGS) entry which is preliminary data.</text>
</comment>
<organism evidence="1 2">
    <name type="scientific">Hibiscus sabdariffa</name>
    <name type="common">roselle</name>
    <dbReference type="NCBI Taxonomy" id="183260"/>
    <lineage>
        <taxon>Eukaryota</taxon>
        <taxon>Viridiplantae</taxon>
        <taxon>Streptophyta</taxon>
        <taxon>Embryophyta</taxon>
        <taxon>Tracheophyta</taxon>
        <taxon>Spermatophyta</taxon>
        <taxon>Magnoliopsida</taxon>
        <taxon>eudicotyledons</taxon>
        <taxon>Gunneridae</taxon>
        <taxon>Pentapetalae</taxon>
        <taxon>rosids</taxon>
        <taxon>malvids</taxon>
        <taxon>Malvales</taxon>
        <taxon>Malvaceae</taxon>
        <taxon>Malvoideae</taxon>
        <taxon>Hibiscus</taxon>
    </lineage>
</organism>
<evidence type="ECO:0000313" key="2">
    <source>
        <dbReference type="Proteomes" id="UP001396334"/>
    </source>
</evidence>
<dbReference type="Proteomes" id="UP001396334">
    <property type="component" value="Unassembled WGS sequence"/>
</dbReference>
<evidence type="ECO:0000313" key="1">
    <source>
        <dbReference type="EMBL" id="KAK8978932.1"/>
    </source>
</evidence>
<name>A0ABR2NSF8_9ROSI</name>
<reference evidence="1 2" key="1">
    <citation type="journal article" date="2024" name="G3 (Bethesda)">
        <title>Genome assembly of Hibiscus sabdariffa L. provides insights into metabolisms of medicinal natural products.</title>
        <authorList>
            <person name="Kim T."/>
        </authorList>
    </citation>
    <scope>NUCLEOTIDE SEQUENCE [LARGE SCALE GENOMIC DNA]</scope>
    <source>
        <strain evidence="1">TK-2024</strain>
        <tissue evidence="1">Old leaves</tissue>
    </source>
</reference>